<dbReference type="EMBL" id="JAWWNJ010000160">
    <property type="protein sequence ID" value="KAK6978314.1"/>
    <property type="molecule type" value="Genomic_DNA"/>
</dbReference>
<name>A0AAV9ZDU1_9AGAR</name>
<reference evidence="1 2" key="1">
    <citation type="journal article" date="2024" name="J Genomics">
        <title>Draft genome sequencing and assembly of Favolaschia claudopus CIRM-BRFM 2984 isolated from oak limbs.</title>
        <authorList>
            <person name="Navarro D."/>
            <person name="Drula E."/>
            <person name="Chaduli D."/>
            <person name="Cazenave R."/>
            <person name="Ahrendt S."/>
            <person name="Wang J."/>
            <person name="Lipzen A."/>
            <person name="Daum C."/>
            <person name="Barry K."/>
            <person name="Grigoriev I.V."/>
            <person name="Favel A."/>
            <person name="Rosso M.N."/>
            <person name="Martin F."/>
        </authorList>
    </citation>
    <scope>NUCLEOTIDE SEQUENCE [LARGE SCALE GENOMIC DNA]</scope>
    <source>
        <strain evidence="1 2">CIRM-BRFM 2984</strain>
    </source>
</reference>
<sequence>MSKQTAKAIRNSDRKRRLHFNAEHASAEDLEDFKIEEMVGQMKELAPDLWSLIQILLTRDEIDAQGDFIMEDLDEFDESGEFVDSRSAKERETIRNIVGALPFLP</sequence>
<evidence type="ECO:0000313" key="2">
    <source>
        <dbReference type="Proteomes" id="UP001362999"/>
    </source>
</evidence>
<evidence type="ECO:0000313" key="1">
    <source>
        <dbReference type="EMBL" id="KAK6978314.1"/>
    </source>
</evidence>
<dbReference type="Proteomes" id="UP001362999">
    <property type="component" value="Unassembled WGS sequence"/>
</dbReference>
<protein>
    <submittedName>
        <fullName evidence="1">Uncharacterized protein</fullName>
    </submittedName>
</protein>
<gene>
    <name evidence="1" type="ORF">R3P38DRAFT_3235823</name>
</gene>
<comment type="caution">
    <text evidence="1">The sequence shown here is derived from an EMBL/GenBank/DDBJ whole genome shotgun (WGS) entry which is preliminary data.</text>
</comment>
<proteinExistence type="predicted"/>
<dbReference type="AlphaFoldDB" id="A0AAV9ZDU1"/>
<organism evidence="1 2">
    <name type="scientific">Favolaschia claudopus</name>
    <dbReference type="NCBI Taxonomy" id="2862362"/>
    <lineage>
        <taxon>Eukaryota</taxon>
        <taxon>Fungi</taxon>
        <taxon>Dikarya</taxon>
        <taxon>Basidiomycota</taxon>
        <taxon>Agaricomycotina</taxon>
        <taxon>Agaricomycetes</taxon>
        <taxon>Agaricomycetidae</taxon>
        <taxon>Agaricales</taxon>
        <taxon>Marasmiineae</taxon>
        <taxon>Mycenaceae</taxon>
        <taxon>Favolaschia</taxon>
    </lineage>
</organism>
<accession>A0AAV9ZDU1</accession>
<keyword evidence="2" id="KW-1185">Reference proteome</keyword>